<comment type="caution">
    <text evidence="1">The sequence shown here is derived from an EMBL/GenBank/DDBJ whole genome shotgun (WGS) entry which is preliminary data.</text>
</comment>
<evidence type="ECO:0000313" key="1">
    <source>
        <dbReference type="EMBL" id="MBU9712826.1"/>
    </source>
</evidence>
<reference evidence="1 2" key="1">
    <citation type="submission" date="2021-06" db="EMBL/GenBank/DDBJ databases">
        <title>Bacillus sp. RD4P76, an endophyte from a halophyte.</title>
        <authorList>
            <person name="Sun J.-Q."/>
        </authorList>
    </citation>
    <scope>NUCLEOTIDE SEQUENCE [LARGE SCALE GENOMIC DNA]</scope>
    <source>
        <strain evidence="1 2">CGMCC 1.15917</strain>
    </source>
</reference>
<proteinExistence type="predicted"/>
<organism evidence="1 2">
    <name type="scientific">Evansella tamaricis</name>
    <dbReference type="NCBI Taxonomy" id="2069301"/>
    <lineage>
        <taxon>Bacteria</taxon>
        <taxon>Bacillati</taxon>
        <taxon>Bacillota</taxon>
        <taxon>Bacilli</taxon>
        <taxon>Bacillales</taxon>
        <taxon>Bacillaceae</taxon>
        <taxon>Evansella</taxon>
    </lineage>
</organism>
<accession>A0ABS6JGV3</accession>
<gene>
    <name evidence="1" type="ORF">KS419_13935</name>
</gene>
<protein>
    <submittedName>
        <fullName evidence="1">Uncharacterized protein</fullName>
    </submittedName>
</protein>
<dbReference type="RefSeq" id="WP_217067003.1">
    <property type="nucleotide sequence ID" value="NZ_JAHQCS010000111.1"/>
</dbReference>
<dbReference type="EMBL" id="JAHQCS010000111">
    <property type="protein sequence ID" value="MBU9712826.1"/>
    <property type="molecule type" value="Genomic_DNA"/>
</dbReference>
<evidence type="ECO:0000313" key="2">
    <source>
        <dbReference type="Proteomes" id="UP000784880"/>
    </source>
</evidence>
<dbReference type="Proteomes" id="UP000784880">
    <property type="component" value="Unassembled WGS sequence"/>
</dbReference>
<sequence>MITNDKGLIYLDKQTMSAIFNCVYGVSENLKPETKKLLQDKQFHDFIDVLLALQEFNYRYRFAQTAELLPLFERSLGPMERNSEGTTLWLALGLALKDWYGLRRETLSSLLDLIGSELRI</sequence>
<keyword evidence="2" id="KW-1185">Reference proteome</keyword>
<name>A0ABS6JGV3_9BACI</name>